<dbReference type="InterPro" id="IPR053847">
    <property type="entry name" value="DUF6928"/>
</dbReference>
<dbReference type="AlphaFoldDB" id="A0A8I0HQX7"/>
<protein>
    <submittedName>
        <fullName evidence="2">Uncharacterized protein</fullName>
    </submittedName>
</protein>
<evidence type="ECO:0000256" key="1">
    <source>
        <dbReference type="SAM" id="MobiDB-lite"/>
    </source>
</evidence>
<dbReference type="Pfam" id="PF21997">
    <property type="entry name" value="DUF6928"/>
    <property type="match status" value="1"/>
</dbReference>
<proteinExistence type="predicted"/>
<comment type="caution">
    <text evidence="2">The sequence shown here is derived from an EMBL/GenBank/DDBJ whole genome shotgun (WGS) entry which is preliminary data.</text>
</comment>
<name>A0A8I0HQX7_9CORY</name>
<sequence>MPQQLGENAAIVTFWFVTAADPHAIIRSGPRADRGFGRKYLAQLNPAWPITPIGQFSLSRSAPASANEFYIAGFPGVTIIQTALEDVSSMESLDPRILKSVPASDIYVFAENEHTTLGGFAHIRGDTIKRSFIAREERVFEDIGVPGGFEAPYWAGKKGERTSPLSLPFNPIELVREAQRAWLGFDPATSPDINVVAFAVDGRPEPRIAAPRRQVSVDEITQNAAEKLGLRESADYDDYERHDIPDRVVPHRVVDGAGKVARAAQSLGKTLFRAGRELSSTMAERLRNTDRKTTPAPPETASSSGAAATPGTPEAERSTGAEATRGRDRNSARPRDRRPGADEDLYTGDSAGDSRE</sequence>
<feature type="compositionally biased region" description="Basic and acidic residues" evidence="1">
    <location>
        <begin position="284"/>
        <end position="293"/>
    </location>
</feature>
<keyword evidence="3" id="KW-1185">Reference proteome</keyword>
<gene>
    <name evidence="2" type="ORF">H9627_10735</name>
</gene>
<dbReference type="EMBL" id="JACSPR010000007">
    <property type="protein sequence ID" value="MBD8030788.1"/>
    <property type="molecule type" value="Genomic_DNA"/>
</dbReference>
<dbReference type="Proteomes" id="UP000650224">
    <property type="component" value="Unassembled WGS sequence"/>
</dbReference>
<accession>A0A8I0HQX7</accession>
<feature type="region of interest" description="Disordered" evidence="1">
    <location>
        <begin position="284"/>
        <end position="356"/>
    </location>
</feature>
<evidence type="ECO:0000313" key="2">
    <source>
        <dbReference type="EMBL" id="MBD8030788.1"/>
    </source>
</evidence>
<feature type="compositionally biased region" description="Basic and acidic residues" evidence="1">
    <location>
        <begin position="314"/>
        <end position="341"/>
    </location>
</feature>
<evidence type="ECO:0000313" key="3">
    <source>
        <dbReference type="Proteomes" id="UP000650224"/>
    </source>
</evidence>
<feature type="compositionally biased region" description="Low complexity" evidence="1">
    <location>
        <begin position="299"/>
        <end position="313"/>
    </location>
</feature>
<organism evidence="2 3">
    <name type="scientific">Corynebacterium gallinarum</name>
    <dbReference type="NCBI Taxonomy" id="2762214"/>
    <lineage>
        <taxon>Bacteria</taxon>
        <taxon>Bacillati</taxon>
        <taxon>Actinomycetota</taxon>
        <taxon>Actinomycetes</taxon>
        <taxon>Mycobacteriales</taxon>
        <taxon>Corynebacteriaceae</taxon>
        <taxon>Corynebacterium</taxon>
    </lineage>
</organism>
<reference evidence="2 3" key="1">
    <citation type="submission" date="2020-08" db="EMBL/GenBank/DDBJ databases">
        <title>A Genomic Blueprint of the Chicken Gut Microbiome.</title>
        <authorList>
            <person name="Gilroy R."/>
            <person name="Ravi A."/>
            <person name="Getino M."/>
            <person name="Pursley I."/>
            <person name="Horton D.L."/>
            <person name="Alikhan N.-F."/>
            <person name="Baker D."/>
            <person name="Gharbi K."/>
            <person name="Hall N."/>
            <person name="Watson M."/>
            <person name="Adriaenssens E.M."/>
            <person name="Foster-Nyarko E."/>
            <person name="Jarju S."/>
            <person name="Secka A."/>
            <person name="Antonio M."/>
            <person name="Oren A."/>
            <person name="Chaudhuri R."/>
            <person name="La Ragione R.M."/>
            <person name="Hildebrand F."/>
            <person name="Pallen M.J."/>
        </authorList>
    </citation>
    <scope>NUCLEOTIDE SEQUENCE [LARGE SCALE GENOMIC DNA]</scope>
    <source>
        <strain evidence="2 3">Sa1YVA5</strain>
    </source>
</reference>